<evidence type="ECO:0000256" key="1">
    <source>
        <dbReference type="SAM" id="MobiDB-lite"/>
    </source>
</evidence>
<sequence length="386" mass="42088">MDGWQRRYRLSNGPGGLGVSCTAEGLALAGVPLLAKGAGGFQARPVAEVSVLLKRAYAGIGPHAAVLPSLVKIADALNRGDLVQAMIRAVHLRLPELDWDAAVRLARANDNLAKYSPDQPRDWHGRWADGEGGEREAGGPVEAKPAASSGREAATKPKKRDADIPKAQALPPVSTASDFAIPANPYHAPPVFRFADDIEQANNSLWQESLAPLSQPNAPRCLETGEKVREHGATVVARQDGALEFQNKDGKGVTCRDFRPDLQVKDPTHYSLLGTTHTHPYDDGRVGVSFSGGDTQVLLDNPINFSLVQSGDKQFMFLKTKQTRRSDSYENVIKYQDDRVKYLMNELGYPGDIANRIANVEAAKNYGLAYYEGDHGVLRRIYPEVR</sequence>
<evidence type="ECO:0000313" key="2">
    <source>
        <dbReference type="EMBL" id="TWB29044.1"/>
    </source>
</evidence>
<accession>A0A560G5G3</accession>
<evidence type="ECO:0000313" key="3">
    <source>
        <dbReference type="Proteomes" id="UP000316545"/>
    </source>
</evidence>
<dbReference type="Proteomes" id="UP000316545">
    <property type="component" value="Unassembled WGS sequence"/>
</dbReference>
<feature type="region of interest" description="Disordered" evidence="1">
    <location>
        <begin position="113"/>
        <end position="167"/>
    </location>
</feature>
<reference evidence="2 3" key="1">
    <citation type="submission" date="2019-06" db="EMBL/GenBank/DDBJ databases">
        <title>Genomic Encyclopedia of Type Strains, Phase IV (KMG-V): Genome sequencing to study the core and pangenomes of soil and plant-associated prokaryotes.</title>
        <authorList>
            <person name="Whitman W."/>
        </authorList>
    </citation>
    <scope>NUCLEOTIDE SEQUENCE [LARGE SCALE GENOMIC DNA]</scope>
    <source>
        <strain evidence="2 3">BR 11865</strain>
    </source>
</reference>
<feature type="compositionally biased region" description="Basic and acidic residues" evidence="1">
    <location>
        <begin position="119"/>
        <end position="137"/>
    </location>
</feature>
<dbReference type="AlphaFoldDB" id="A0A560G5G3"/>
<proteinExistence type="predicted"/>
<dbReference type="EMBL" id="VITO01000004">
    <property type="protein sequence ID" value="TWB29044.1"/>
    <property type="molecule type" value="Genomic_DNA"/>
</dbReference>
<dbReference type="PROSITE" id="PS51257">
    <property type="entry name" value="PROKAR_LIPOPROTEIN"/>
    <property type="match status" value="1"/>
</dbReference>
<keyword evidence="3" id="KW-1185">Reference proteome</keyword>
<gene>
    <name evidence="2" type="ORF">FBZ88_104209</name>
</gene>
<name>A0A560G5G3_9PROT</name>
<organism evidence="2 3">
    <name type="scientific">Nitrospirillum amazonense</name>
    <dbReference type="NCBI Taxonomy" id="28077"/>
    <lineage>
        <taxon>Bacteria</taxon>
        <taxon>Pseudomonadati</taxon>
        <taxon>Pseudomonadota</taxon>
        <taxon>Alphaproteobacteria</taxon>
        <taxon>Rhodospirillales</taxon>
        <taxon>Azospirillaceae</taxon>
        <taxon>Nitrospirillum</taxon>
    </lineage>
</organism>
<protein>
    <submittedName>
        <fullName evidence="2">Uncharacterized protein</fullName>
    </submittedName>
</protein>
<comment type="caution">
    <text evidence="2">The sequence shown here is derived from an EMBL/GenBank/DDBJ whole genome shotgun (WGS) entry which is preliminary data.</text>
</comment>
<dbReference type="RefSeq" id="WP_145616206.1">
    <property type="nucleotide sequence ID" value="NZ_VITO01000004.1"/>
</dbReference>